<evidence type="ECO:0000313" key="2">
    <source>
        <dbReference type="Proteomes" id="UP001172457"/>
    </source>
</evidence>
<sequence length="398" mass="45695">MEVEKPLLHPKITGVTPCTIPLLIVAEGLHLMVEKVIETGLFKGVKVGKDEVKISHIQYADDVVFIIEWDASNLLYFIKILHCFLGVGLKLNISKTKIFRVGIDKEAGCGHGSLPFTYLGIQVGAFSTRASSWTLVIKIKKKLESWRAKMISFDGRRILVRLVLGSVPLYYFSLFHTPMNVIRELERVNWDKVLGSFGRGLKELNWGLLEKWSWRGGLMGVNIVKVGNDFDNMGIMFSKSFGKQVRDRRDTRFCENRWTTNLGRLKEWFGRLYRLEVNKGVIVVTRGAYLEDGWMWTLGTDPRGRQVGELEELKRQIADFIPKINKKDKALWRLYTHDEFLVKTIKVLSREEKSSGGTGCNSYHLVKFGSKENLHLYLANQSWEASNPRHLGQDLNRY</sequence>
<comment type="caution">
    <text evidence="1">The sequence shown here is derived from an EMBL/GenBank/DDBJ whole genome shotgun (WGS) entry which is preliminary data.</text>
</comment>
<proteinExistence type="predicted"/>
<accession>A0AA38TST0</accession>
<dbReference type="AlphaFoldDB" id="A0AA38TST0"/>
<evidence type="ECO:0008006" key="3">
    <source>
        <dbReference type="Google" id="ProtNLM"/>
    </source>
</evidence>
<dbReference type="PANTHER" id="PTHR33116:SF78">
    <property type="entry name" value="OS12G0587133 PROTEIN"/>
    <property type="match status" value="1"/>
</dbReference>
<evidence type="ECO:0000313" key="1">
    <source>
        <dbReference type="EMBL" id="KAJ9562473.1"/>
    </source>
</evidence>
<protein>
    <recommendedName>
        <fullName evidence="3">Reverse transcriptase domain-containing protein</fullName>
    </recommendedName>
</protein>
<dbReference type="PANTHER" id="PTHR33116">
    <property type="entry name" value="REVERSE TRANSCRIPTASE ZINC-BINDING DOMAIN-CONTAINING PROTEIN-RELATED-RELATED"/>
    <property type="match status" value="1"/>
</dbReference>
<dbReference type="Proteomes" id="UP001172457">
    <property type="component" value="Chromosome 2"/>
</dbReference>
<name>A0AA38TST0_9ASTR</name>
<gene>
    <name evidence="1" type="ORF">OSB04_007633</name>
</gene>
<organism evidence="1 2">
    <name type="scientific">Centaurea solstitialis</name>
    <name type="common">yellow star-thistle</name>
    <dbReference type="NCBI Taxonomy" id="347529"/>
    <lineage>
        <taxon>Eukaryota</taxon>
        <taxon>Viridiplantae</taxon>
        <taxon>Streptophyta</taxon>
        <taxon>Embryophyta</taxon>
        <taxon>Tracheophyta</taxon>
        <taxon>Spermatophyta</taxon>
        <taxon>Magnoliopsida</taxon>
        <taxon>eudicotyledons</taxon>
        <taxon>Gunneridae</taxon>
        <taxon>Pentapetalae</taxon>
        <taxon>asterids</taxon>
        <taxon>campanulids</taxon>
        <taxon>Asterales</taxon>
        <taxon>Asteraceae</taxon>
        <taxon>Carduoideae</taxon>
        <taxon>Cardueae</taxon>
        <taxon>Centaureinae</taxon>
        <taxon>Centaurea</taxon>
    </lineage>
</organism>
<keyword evidence="2" id="KW-1185">Reference proteome</keyword>
<reference evidence="1" key="1">
    <citation type="submission" date="2023-03" db="EMBL/GenBank/DDBJ databases">
        <title>Chromosome-scale reference genome and RAD-based genetic map of yellow starthistle (Centaurea solstitialis) reveal putative structural variation and QTLs associated with invader traits.</title>
        <authorList>
            <person name="Reatini B."/>
            <person name="Cang F.A."/>
            <person name="Jiang Q."/>
            <person name="Mckibben M.T.W."/>
            <person name="Barker M.S."/>
            <person name="Rieseberg L.H."/>
            <person name="Dlugosch K.M."/>
        </authorList>
    </citation>
    <scope>NUCLEOTIDE SEQUENCE</scope>
    <source>
        <strain evidence="1">CAN-66</strain>
        <tissue evidence="1">Leaf</tissue>
    </source>
</reference>
<dbReference type="EMBL" id="JARYMX010000002">
    <property type="protein sequence ID" value="KAJ9562473.1"/>
    <property type="molecule type" value="Genomic_DNA"/>
</dbReference>